<name>A0ABW1R1V7_9ACTN</name>
<keyword evidence="1" id="KW-1133">Transmembrane helix</keyword>
<feature type="transmembrane region" description="Helical" evidence="1">
    <location>
        <begin position="101"/>
        <end position="120"/>
    </location>
</feature>
<dbReference type="Proteomes" id="UP001596098">
    <property type="component" value="Unassembled WGS sequence"/>
</dbReference>
<evidence type="ECO:0000313" key="3">
    <source>
        <dbReference type="Proteomes" id="UP001596098"/>
    </source>
</evidence>
<keyword evidence="1" id="KW-0812">Transmembrane</keyword>
<evidence type="ECO:0000313" key="2">
    <source>
        <dbReference type="EMBL" id="MFC6154593.1"/>
    </source>
</evidence>
<organism evidence="2 3">
    <name type="scientific">Nocardioides yefusunii</name>
    <dbReference type="NCBI Taxonomy" id="2500546"/>
    <lineage>
        <taxon>Bacteria</taxon>
        <taxon>Bacillati</taxon>
        <taxon>Actinomycetota</taxon>
        <taxon>Actinomycetes</taxon>
        <taxon>Propionibacteriales</taxon>
        <taxon>Nocardioidaceae</taxon>
        <taxon>Nocardioides</taxon>
    </lineage>
</organism>
<evidence type="ECO:0008006" key="4">
    <source>
        <dbReference type="Google" id="ProtNLM"/>
    </source>
</evidence>
<accession>A0ABW1R1V7</accession>
<reference evidence="3" key="1">
    <citation type="journal article" date="2019" name="Int. J. Syst. Evol. Microbiol.">
        <title>The Global Catalogue of Microorganisms (GCM) 10K type strain sequencing project: providing services to taxonomists for standard genome sequencing and annotation.</title>
        <authorList>
            <consortium name="The Broad Institute Genomics Platform"/>
            <consortium name="The Broad Institute Genome Sequencing Center for Infectious Disease"/>
            <person name="Wu L."/>
            <person name="Ma J."/>
        </authorList>
    </citation>
    <scope>NUCLEOTIDE SEQUENCE [LARGE SCALE GENOMIC DNA]</scope>
    <source>
        <strain evidence="3">DFY28</strain>
    </source>
</reference>
<comment type="caution">
    <text evidence="2">The sequence shown here is derived from an EMBL/GenBank/DDBJ whole genome shotgun (WGS) entry which is preliminary data.</text>
</comment>
<sequence>MHQSDLRYLKRVTGALRWRHVEDEQIVLVLRDLRRDLRRTGFSAQDQFGDVADFVSGVPKGSKWPLGQLIGFGLAALLLVGWVVTVWFLRGDVLSLKQAAVLTVPVVLGAVALVGLGRLFDMRLPQGWRRTNSRS</sequence>
<keyword evidence="1" id="KW-0472">Membrane</keyword>
<gene>
    <name evidence="2" type="ORF">ACFPWU_13060</name>
</gene>
<feature type="transmembrane region" description="Helical" evidence="1">
    <location>
        <begin position="69"/>
        <end position="89"/>
    </location>
</feature>
<proteinExistence type="predicted"/>
<evidence type="ECO:0000256" key="1">
    <source>
        <dbReference type="SAM" id="Phobius"/>
    </source>
</evidence>
<dbReference type="EMBL" id="JBHSQI010000007">
    <property type="protein sequence ID" value="MFC6154593.1"/>
    <property type="molecule type" value="Genomic_DNA"/>
</dbReference>
<protein>
    <recommendedName>
        <fullName evidence="4">DUF1707 domain-containing protein</fullName>
    </recommendedName>
</protein>
<dbReference type="RefSeq" id="WP_128219285.1">
    <property type="nucleotide sequence ID" value="NZ_CP034929.1"/>
</dbReference>
<keyword evidence="3" id="KW-1185">Reference proteome</keyword>